<feature type="compositionally biased region" description="Polar residues" evidence="9">
    <location>
        <begin position="516"/>
        <end position="526"/>
    </location>
</feature>
<evidence type="ECO:0000256" key="6">
    <source>
        <dbReference type="ARBA" id="ARBA00023136"/>
    </source>
</evidence>
<evidence type="ECO:0000313" key="12">
    <source>
        <dbReference type="EMBL" id="KAJ6821987.1"/>
    </source>
</evidence>
<evidence type="ECO:0000313" key="11">
    <source>
        <dbReference type="EMBL" id="KAJ6821986.1"/>
    </source>
</evidence>
<dbReference type="GO" id="GO:0005516">
    <property type="term" value="F:calmodulin binding"/>
    <property type="evidence" value="ECO:0007669"/>
    <property type="project" value="UniProtKB-KW"/>
</dbReference>
<keyword evidence="13" id="KW-1185">Reference proteome</keyword>
<feature type="region of interest" description="Disordered" evidence="9">
    <location>
        <begin position="555"/>
        <end position="583"/>
    </location>
</feature>
<organism evidence="11 13">
    <name type="scientific">Iris pallida</name>
    <name type="common">Sweet iris</name>
    <dbReference type="NCBI Taxonomy" id="29817"/>
    <lineage>
        <taxon>Eukaryota</taxon>
        <taxon>Viridiplantae</taxon>
        <taxon>Streptophyta</taxon>
        <taxon>Embryophyta</taxon>
        <taxon>Tracheophyta</taxon>
        <taxon>Spermatophyta</taxon>
        <taxon>Magnoliopsida</taxon>
        <taxon>Liliopsida</taxon>
        <taxon>Asparagales</taxon>
        <taxon>Iridaceae</taxon>
        <taxon>Iridoideae</taxon>
        <taxon>Irideae</taxon>
        <taxon>Iris</taxon>
    </lineage>
</organism>
<feature type="compositionally biased region" description="Basic and acidic residues" evidence="9">
    <location>
        <begin position="573"/>
        <end position="583"/>
    </location>
</feature>
<keyword evidence="8" id="KW-0112">Calmodulin-binding</keyword>
<dbReference type="PANTHER" id="PTHR31942">
    <property type="entry name" value="MLO-LIKE PROTEIN 1"/>
    <property type="match status" value="1"/>
</dbReference>
<dbReference type="Pfam" id="PF03094">
    <property type="entry name" value="Mlo"/>
    <property type="match status" value="2"/>
</dbReference>
<feature type="transmembrane region" description="Helical" evidence="10">
    <location>
        <begin position="15"/>
        <end position="40"/>
    </location>
</feature>
<evidence type="ECO:0000256" key="8">
    <source>
        <dbReference type="RuleBase" id="RU280816"/>
    </source>
</evidence>
<keyword evidence="4 8" id="KW-0611">Plant defense</keyword>
<dbReference type="AlphaFoldDB" id="A0AAX6FZW8"/>
<name>A0AAX6FZW8_IRIPA</name>
<reference evidence="11" key="1">
    <citation type="journal article" date="2023" name="GigaByte">
        <title>Genome assembly of the bearded iris, Iris pallida Lam.</title>
        <authorList>
            <person name="Bruccoleri R.E."/>
            <person name="Oakeley E.J."/>
            <person name="Faust A.M.E."/>
            <person name="Altorfer M."/>
            <person name="Dessus-Babus S."/>
            <person name="Burckhardt D."/>
            <person name="Oertli M."/>
            <person name="Naumann U."/>
            <person name="Petersen F."/>
            <person name="Wong J."/>
        </authorList>
    </citation>
    <scope>NUCLEOTIDE SEQUENCE</scope>
    <source>
        <strain evidence="11">GSM-AAB239-AS_SAM_17_03QT</strain>
    </source>
</reference>
<evidence type="ECO:0000256" key="5">
    <source>
        <dbReference type="ARBA" id="ARBA00022989"/>
    </source>
</evidence>
<keyword evidence="5 8" id="KW-1133">Transmembrane helix</keyword>
<evidence type="ECO:0000256" key="10">
    <source>
        <dbReference type="SAM" id="Phobius"/>
    </source>
</evidence>
<feature type="compositionally biased region" description="Low complexity" evidence="9">
    <location>
        <begin position="505"/>
        <end position="515"/>
    </location>
</feature>
<evidence type="ECO:0000256" key="4">
    <source>
        <dbReference type="ARBA" id="ARBA00022821"/>
    </source>
</evidence>
<dbReference type="GO" id="GO:0006952">
    <property type="term" value="P:defense response"/>
    <property type="evidence" value="ECO:0007669"/>
    <property type="project" value="UniProtKB-KW"/>
</dbReference>
<feature type="transmembrane region" description="Helical" evidence="10">
    <location>
        <begin position="61"/>
        <end position="79"/>
    </location>
</feature>
<feature type="transmembrane region" description="Helical" evidence="10">
    <location>
        <begin position="252"/>
        <end position="271"/>
    </location>
</feature>
<feature type="transmembrane region" description="Helical" evidence="10">
    <location>
        <begin position="375"/>
        <end position="396"/>
    </location>
</feature>
<protein>
    <recommendedName>
        <fullName evidence="8">MLO-like protein</fullName>
    </recommendedName>
</protein>
<dbReference type="EMBL" id="JANAVB010024798">
    <property type="protein sequence ID" value="KAJ6821987.1"/>
    <property type="molecule type" value="Genomic_DNA"/>
</dbReference>
<sequence>MAESDAGSLESTPTWAVAIVCSMLIIAALSIEHALHLLTLVFGKKKRKALNQALNHIQTELTNLGFMSLLLTVAGQPISKICIPRSFLKSFLPCKINHDQPKFDEEQTCQDMGKVSLVSQVGTQELQTLIFVLAVFHVLSCLATLGLAEAKMKKWKKWEEETRSVEYTLSNDPRRLKLARQTSFGKRHLNFWSNYRPLLWLACCFRQFAKSVSKEDYFALRRGFLTAHFNTDANYDFHKFLKRSLDHDFVKVVRISIWSWMYAVLFILFNADGSYNHYWSPVIPLMILVIVGMKLEVIITTMCKRSSKGVVAPGTVLVKPDNRLFWFGRPQLLVHVIQFILIQNSFHLAFFTWAWYHFGFRSCFHSTTQENVLGIGIGVLVQFLCAYITLPLYALVAQMGSSMKEPIFADHVIQGLKNWQRIAKRNLTDPSTPSRELSHSHSWTSCEETSFAMPISVPAVKLKSSTSSRKYFSSLIRGETSSSSSSSKMGRARAQNNKLAVERNSSTPPTDPSSSRASNMQQQQMPRSLPQFKYPSGRLELIEVQRVVEEIIQGGGNSTIPTGEFSFRLWKKQGSERSTRSQR</sequence>
<evidence type="ECO:0000256" key="2">
    <source>
        <dbReference type="ARBA" id="ARBA00006574"/>
    </source>
</evidence>
<comment type="similarity">
    <text evidence="2 8">Belongs to the MLO family.</text>
</comment>
<accession>A0AAX6FZW8</accession>
<proteinExistence type="inferred from homology"/>
<feature type="transmembrane region" description="Helical" evidence="10">
    <location>
        <begin position="126"/>
        <end position="148"/>
    </location>
</feature>
<dbReference type="GO" id="GO:0016020">
    <property type="term" value="C:membrane"/>
    <property type="evidence" value="ECO:0007669"/>
    <property type="project" value="UniProtKB-SubCell"/>
</dbReference>
<reference evidence="11" key="2">
    <citation type="submission" date="2023-04" db="EMBL/GenBank/DDBJ databases">
        <authorList>
            <person name="Bruccoleri R.E."/>
            <person name="Oakeley E.J."/>
            <person name="Faust A.-M."/>
            <person name="Dessus-Babus S."/>
            <person name="Altorfer M."/>
            <person name="Burckhardt D."/>
            <person name="Oertli M."/>
            <person name="Naumann U."/>
            <person name="Petersen F."/>
            <person name="Wong J."/>
        </authorList>
    </citation>
    <scope>NUCLEOTIDE SEQUENCE</scope>
    <source>
        <strain evidence="11">GSM-AAB239-AS_SAM_17_03QT</strain>
        <tissue evidence="11">Leaf</tissue>
    </source>
</reference>
<comment type="function">
    <text evidence="8">May be involved in modulation of pathogen defense and leaf cell death.</text>
</comment>
<comment type="subcellular location">
    <subcellularLocation>
        <location evidence="1 8">Membrane</location>
        <topology evidence="1 8">Multi-pass membrane protein</topology>
    </subcellularLocation>
</comment>
<keyword evidence="3 8" id="KW-0812">Transmembrane</keyword>
<feature type="transmembrane region" description="Helical" evidence="10">
    <location>
        <begin position="277"/>
        <end position="299"/>
    </location>
</feature>
<evidence type="ECO:0000313" key="13">
    <source>
        <dbReference type="Proteomes" id="UP001140949"/>
    </source>
</evidence>
<gene>
    <name evidence="8" type="primary">MLO</name>
    <name evidence="11" type="ORF">M6B38_130240</name>
    <name evidence="12" type="ORF">M6B38_130245</name>
</gene>
<comment type="domain">
    <text evidence="8">The C-terminus contains a calmodulin-binding domain, which binds calmodulin in a calcium-dependent fashion.</text>
</comment>
<dbReference type="InterPro" id="IPR004326">
    <property type="entry name" value="Mlo"/>
</dbReference>
<evidence type="ECO:0000256" key="9">
    <source>
        <dbReference type="SAM" id="MobiDB-lite"/>
    </source>
</evidence>
<feature type="transmembrane region" description="Helical" evidence="10">
    <location>
        <begin position="332"/>
        <end position="355"/>
    </location>
</feature>
<evidence type="ECO:0000256" key="1">
    <source>
        <dbReference type="ARBA" id="ARBA00004141"/>
    </source>
</evidence>
<dbReference type="EMBL" id="JANAVB010024798">
    <property type="protein sequence ID" value="KAJ6821986.1"/>
    <property type="molecule type" value="Genomic_DNA"/>
</dbReference>
<evidence type="ECO:0000256" key="3">
    <source>
        <dbReference type="ARBA" id="ARBA00022692"/>
    </source>
</evidence>
<feature type="region of interest" description="Disordered" evidence="9">
    <location>
        <begin position="479"/>
        <end position="532"/>
    </location>
</feature>
<dbReference type="Proteomes" id="UP001140949">
    <property type="component" value="Unassembled WGS sequence"/>
</dbReference>
<keyword evidence="7 8" id="KW-0568">Pathogenesis-related protein</keyword>
<evidence type="ECO:0000256" key="7">
    <source>
        <dbReference type="ARBA" id="ARBA00023265"/>
    </source>
</evidence>
<comment type="caution">
    <text evidence="11">The sequence shown here is derived from an EMBL/GenBank/DDBJ whole genome shotgun (WGS) entry which is preliminary data.</text>
</comment>
<keyword evidence="6 8" id="KW-0472">Membrane</keyword>
<dbReference type="PANTHER" id="PTHR31942:SF72">
    <property type="entry name" value="MLO-LIKE PROTEIN"/>
    <property type="match status" value="1"/>
</dbReference>